<reference evidence="2 3" key="1">
    <citation type="submission" date="2021-06" db="EMBL/GenBank/DDBJ databases">
        <authorList>
            <person name="Palmer J.M."/>
        </authorList>
    </citation>
    <scope>NUCLEOTIDE SEQUENCE [LARGE SCALE GENOMIC DNA]</scope>
    <source>
        <strain evidence="2 3">XC_2019</strain>
        <tissue evidence="2">Muscle</tissue>
    </source>
</reference>
<evidence type="ECO:0000256" key="1">
    <source>
        <dbReference type="SAM" id="Phobius"/>
    </source>
</evidence>
<protein>
    <submittedName>
        <fullName evidence="2">Uncharacterized protein</fullName>
    </submittedName>
</protein>
<proteinExistence type="predicted"/>
<feature type="transmembrane region" description="Helical" evidence="1">
    <location>
        <begin position="7"/>
        <end position="25"/>
    </location>
</feature>
<comment type="caution">
    <text evidence="2">The sequence shown here is derived from an EMBL/GenBank/DDBJ whole genome shotgun (WGS) entry which is preliminary data.</text>
</comment>
<dbReference type="EMBL" id="JAHRIN010026525">
    <property type="protein sequence ID" value="MEQ2200785.1"/>
    <property type="molecule type" value="Genomic_DNA"/>
</dbReference>
<sequence>MIFRTQLYSGIFILLPVSCVSYQPFLPFPQVNLSSLASLISTHCFTCSLFTKHHSSFNISQLVSFLLELPVTHTSKFLCLPLVIVPWTLVFDFPFLTIPTYIHLPAFCLPALGPALHYMTLRYLCVKP</sequence>
<name>A0ABV0QY48_9TELE</name>
<keyword evidence="1" id="KW-0812">Transmembrane</keyword>
<evidence type="ECO:0000313" key="2">
    <source>
        <dbReference type="EMBL" id="MEQ2200785.1"/>
    </source>
</evidence>
<dbReference type="Proteomes" id="UP001434883">
    <property type="component" value="Unassembled WGS sequence"/>
</dbReference>
<keyword evidence="1" id="KW-1133">Transmembrane helix</keyword>
<organism evidence="2 3">
    <name type="scientific">Xenoophorus captivus</name>
    <dbReference type="NCBI Taxonomy" id="1517983"/>
    <lineage>
        <taxon>Eukaryota</taxon>
        <taxon>Metazoa</taxon>
        <taxon>Chordata</taxon>
        <taxon>Craniata</taxon>
        <taxon>Vertebrata</taxon>
        <taxon>Euteleostomi</taxon>
        <taxon>Actinopterygii</taxon>
        <taxon>Neopterygii</taxon>
        <taxon>Teleostei</taxon>
        <taxon>Neoteleostei</taxon>
        <taxon>Acanthomorphata</taxon>
        <taxon>Ovalentaria</taxon>
        <taxon>Atherinomorphae</taxon>
        <taxon>Cyprinodontiformes</taxon>
        <taxon>Goodeidae</taxon>
        <taxon>Xenoophorus</taxon>
    </lineage>
</organism>
<gene>
    <name evidence="2" type="ORF">XENOCAPTIV_003070</name>
</gene>
<feature type="transmembrane region" description="Helical" evidence="1">
    <location>
        <begin position="101"/>
        <end position="121"/>
    </location>
</feature>
<accession>A0ABV0QY48</accession>
<keyword evidence="1" id="KW-0472">Membrane</keyword>
<evidence type="ECO:0000313" key="3">
    <source>
        <dbReference type="Proteomes" id="UP001434883"/>
    </source>
</evidence>
<keyword evidence="3" id="KW-1185">Reference proteome</keyword>